<comment type="caution">
    <text evidence="3">The sequence shown here is derived from an EMBL/GenBank/DDBJ whole genome shotgun (WGS) entry which is preliminary data.</text>
</comment>
<evidence type="ECO:0000313" key="3">
    <source>
        <dbReference type="EMBL" id="MCS7484813.1"/>
    </source>
</evidence>
<feature type="compositionally biased region" description="Basic and acidic residues" evidence="1">
    <location>
        <begin position="389"/>
        <end position="412"/>
    </location>
</feature>
<dbReference type="RefSeq" id="WP_259630258.1">
    <property type="nucleotide sequence ID" value="NZ_JANYMP010000055.1"/>
</dbReference>
<feature type="region of interest" description="Disordered" evidence="1">
    <location>
        <begin position="1169"/>
        <end position="1194"/>
    </location>
</feature>
<organism evidence="3 4">
    <name type="scientific">Umezawaea endophytica</name>
    <dbReference type="NCBI Taxonomy" id="1654476"/>
    <lineage>
        <taxon>Bacteria</taxon>
        <taxon>Bacillati</taxon>
        <taxon>Actinomycetota</taxon>
        <taxon>Actinomycetes</taxon>
        <taxon>Pseudonocardiales</taxon>
        <taxon>Pseudonocardiaceae</taxon>
        <taxon>Umezawaea</taxon>
    </lineage>
</organism>
<name>A0A9X3A7W7_9PSEU</name>
<accession>A0A9X3A7W7</accession>
<dbReference type="Pfam" id="PF18155">
    <property type="entry name" value="pPIWI_RE_Z"/>
    <property type="match status" value="1"/>
</dbReference>
<feature type="region of interest" description="Disordered" evidence="1">
    <location>
        <begin position="381"/>
        <end position="412"/>
    </location>
</feature>
<gene>
    <name evidence="3" type="ORF">NZH93_48975</name>
</gene>
<keyword evidence="4" id="KW-1185">Reference proteome</keyword>
<dbReference type="Proteomes" id="UP001141259">
    <property type="component" value="Unassembled WGS sequence"/>
</dbReference>
<evidence type="ECO:0000259" key="2">
    <source>
        <dbReference type="Pfam" id="PF18155"/>
    </source>
</evidence>
<feature type="region of interest" description="Disordered" evidence="1">
    <location>
        <begin position="1241"/>
        <end position="1260"/>
    </location>
</feature>
<reference evidence="3" key="1">
    <citation type="submission" date="2022-08" db="EMBL/GenBank/DDBJ databases">
        <authorList>
            <person name="Tistechok S."/>
            <person name="Samborskyy M."/>
            <person name="Roman I."/>
        </authorList>
    </citation>
    <scope>NUCLEOTIDE SEQUENCE</scope>
    <source>
        <strain evidence="3">DSM 103496</strain>
    </source>
</reference>
<dbReference type="EMBL" id="JANYMP010000055">
    <property type="protein sequence ID" value="MCS7484813.1"/>
    <property type="molecule type" value="Genomic_DNA"/>
</dbReference>
<evidence type="ECO:0000256" key="1">
    <source>
        <dbReference type="SAM" id="MobiDB-lite"/>
    </source>
</evidence>
<protein>
    <recommendedName>
        <fullName evidence="2">pPIWI-RE three-gene island domain-containing protein</fullName>
    </recommendedName>
</protein>
<feature type="domain" description="pPIWI-RE three-gene island" evidence="2">
    <location>
        <begin position="24"/>
        <end position="184"/>
    </location>
</feature>
<proteinExistence type="predicted"/>
<dbReference type="InterPro" id="IPR055254">
    <property type="entry name" value="pPIWI_RE_Z"/>
</dbReference>
<dbReference type="AlphaFoldDB" id="A0A9X3A7W7"/>
<sequence>MRDRHSWYEQVVEDLRPWPQEHTGIKPALLCQVELGLRLMERLDPDRPADGVWPLLGGYPFAAAAGLVPDEEAQQLITNARHLLWTLRRHRMWQQSMETYDSLPERLRGYRIPIGGGPARRVDPLVAADRFAHYDKALENLPTLDRSVLSLAEAGESLFIERRRRTSVTLPDELVFPPVSGHDLDQTRHGTGHPLNVPLTELADTALWMDKTEAQLALRRRGNWARRLDDLQLDTRSSDGLRFDKASALRLDRLTHLVGMVGAGKSTLMTLIAVWGARRDKKLRTTLVVGDVAEQLNLTALFRTLGLPAAPVLGTTTRERHVQRLHRRIAGRSGQPLLLHDDPGFVDLSTVCVLDAQRGLDAAEPLRYADAPCTALYPCPSQTEGSADSSEHPGRYREAESASRPQRDGDDLGSRHGCPIWSACPRHSAARELVDAFIWVANPASLVQTAVPRHLNAERLRHLELACLRSDIVIVDEADRVQMQLDDAFAPSATLVVRGPDSWLDRLHTHKIDELARQGRLPLSDRDVERWAAALDVVSSTTDRLYAMLISDADLRDWADIDYFSAWTLQEKLLGDWYPNAVTVSDNGTTETLPDEAELYDREDDEDSAVADDNPLDAGLAWTPWSERRKTVTAVLDAFRDDPLGDRGPYNTTTDRLIRAVQDLLHTLNEANTRKRVRTLLAELLAGAPGLREEDDWPAPVPRKGRDLVPADIRGSEDWQDRNAKRLEFTLLLAALHQRLSRLTFLWPQVEAALHLDGTDNELSRRPPLDYAPIVPEAPMGNVLGFQYLPDDPERTRDAEGRCTGTLRFFRCAGVGRELLHALPDLGADRLSGRPGPHVLLMSGTSWAGTSTRAHVLAPVEAVLKPNDKALEAIRGTTFRTNFLYDQDSRPITLSGQDQHIRGDVLRQLVGKLARPGRGSAPSPLEAELAQIADHRRRRALLLVGSYREATAAADLLEEMPRWRGRIRVLARDDADLDEVGNNSPLGSEGRAAALRRGDLASFAEDEDAELLVAPLLAIERGHNILSTASTPNEERVAAFGTVLFLVRPHPRPDDLSLAVFAINDWVSRFARDQIRHHEHGTFSDVVTKAGDLGRAGLEFRRIARAEWLRLLTRRYVYSRLSINEKESFAWDQLVTIWQVIGRLVRGGVPARVVFVDAAFAPALAEALAPSPPASPSVGLEDEPKKKAVRRRRKNTDAGLLVRLRDVLAPYFDPAANPEDFVQPSDPALVQMLYQPLYEALRGMQTAPPSPPAPSSTDPS</sequence>
<evidence type="ECO:0000313" key="4">
    <source>
        <dbReference type="Proteomes" id="UP001141259"/>
    </source>
</evidence>